<comment type="caution">
    <text evidence="2">The sequence shown here is derived from an EMBL/GenBank/DDBJ whole genome shotgun (WGS) entry which is preliminary data.</text>
</comment>
<evidence type="ECO:0000259" key="1">
    <source>
        <dbReference type="Pfam" id="PF01402"/>
    </source>
</evidence>
<proteinExistence type="predicted"/>
<protein>
    <submittedName>
        <fullName evidence="2">Ribbon-helix-helix protein, CopG family</fullName>
    </submittedName>
</protein>
<keyword evidence="3" id="KW-1185">Reference proteome</keyword>
<dbReference type="InterPro" id="IPR002145">
    <property type="entry name" value="CopG"/>
</dbReference>
<reference evidence="2 3" key="2">
    <citation type="submission" date="2020-02" db="EMBL/GenBank/DDBJ databases">
        <title>Genome sequences of Thiorhodococcus mannitoliphagus and Thiorhodococcus minor, purple sulfur photosynthetic bacteria in the gammaproteobacterial family, Chromatiaceae.</title>
        <authorList>
            <person name="Aviles F.A."/>
            <person name="Meyer T.E."/>
            <person name="Kyndt J.A."/>
        </authorList>
    </citation>
    <scope>NUCLEOTIDE SEQUENCE [LARGE SCALE GENOMIC DNA]</scope>
    <source>
        <strain evidence="2 3">DSM 18266</strain>
    </source>
</reference>
<reference evidence="3" key="1">
    <citation type="journal article" date="2020" name="Microbiol. Resour. Announc.">
        <title>Draft Genome Sequences of Thiorhodococcus mannitoliphagus and Thiorhodococcus minor, Purple Sulfur Photosynthetic Bacteria in the Gammaproteobacterial Family Chromatiaceae.</title>
        <authorList>
            <person name="Aviles F.A."/>
            <person name="Meyer T.E."/>
            <person name="Kyndt J.A."/>
        </authorList>
    </citation>
    <scope>NUCLEOTIDE SEQUENCE [LARGE SCALE GENOMIC DNA]</scope>
    <source>
        <strain evidence="3">DSM 18266</strain>
    </source>
</reference>
<evidence type="ECO:0000313" key="3">
    <source>
        <dbReference type="Proteomes" id="UP000471640"/>
    </source>
</evidence>
<evidence type="ECO:0000313" key="2">
    <source>
        <dbReference type="EMBL" id="NEX19761.1"/>
    </source>
</evidence>
<name>A0A6P1DS61_9GAMM</name>
<dbReference type="AlphaFoldDB" id="A0A6P1DS61"/>
<dbReference type="GO" id="GO:0006355">
    <property type="term" value="P:regulation of DNA-templated transcription"/>
    <property type="evidence" value="ECO:0007669"/>
    <property type="project" value="InterPro"/>
</dbReference>
<organism evidence="2 3">
    <name type="scientific">Thiorhodococcus mannitoliphagus</name>
    <dbReference type="NCBI Taxonomy" id="329406"/>
    <lineage>
        <taxon>Bacteria</taxon>
        <taxon>Pseudomonadati</taxon>
        <taxon>Pseudomonadota</taxon>
        <taxon>Gammaproteobacteria</taxon>
        <taxon>Chromatiales</taxon>
        <taxon>Chromatiaceae</taxon>
        <taxon>Thiorhodococcus</taxon>
    </lineage>
</organism>
<sequence length="97" mass="10841">MATTAEQARYRARDDKKLVQVRLSPDAVDVLDRIVRKRGASGRAEILEDLLTASAPEPIWLVSFAAHLLRAYFKQTGESLTRAVNASGRVDLLIHRQ</sequence>
<dbReference type="RefSeq" id="WP_164652662.1">
    <property type="nucleotide sequence ID" value="NZ_JAAIJR010000015.1"/>
</dbReference>
<dbReference type="Pfam" id="PF01402">
    <property type="entry name" value="RHH_1"/>
    <property type="match status" value="1"/>
</dbReference>
<dbReference type="EMBL" id="JAAIJR010000015">
    <property type="protein sequence ID" value="NEX19761.1"/>
    <property type="molecule type" value="Genomic_DNA"/>
</dbReference>
<gene>
    <name evidence="2" type="ORF">G3480_05435</name>
</gene>
<feature type="domain" description="Ribbon-helix-helix protein CopG" evidence="1">
    <location>
        <begin position="17"/>
        <end position="52"/>
    </location>
</feature>
<accession>A0A6P1DS61</accession>
<dbReference type="Proteomes" id="UP000471640">
    <property type="component" value="Unassembled WGS sequence"/>
</dbReference>